<name>A0A7X6DTK6_9BACT</name>
<dbReference type="CDD" id="cd00077">
    <property type="entry name" value="HDc"/>
    <property type="match status" value="1"/>
</dbReference>
<dbReference type="Proteomes" id="UP000534783">
    <property type="component" value="Unassembled WGS sequence"/>
</dbReference>
<sequence length="460" mass="51936">MNRPEHRDEFDEPAGKVGMNQPSEEGSGGGGKHLLLFVDDEENILHALRRLFRKEPYEILTAVSAKEGLSLIASKPVSLIVSDHRMPEMEGTEFLAKVRERNPDIMRIMLTGYTDMKAAVEAINQSQVYRYISKPWNDDDLRLTVREALRHYDLVQSNRNLNELVKEQNKELYDINRSLESKVRERTKALEMKNLELEAGFQDMLELFMGLMEMKNPALVGHARRAAVLSKAIAAHLSLPEEEQRICEAAALLMDSGILGYPDSLAKKKIEEMDAVEQALWQKHPLLGQATLKRIKRLEPVGQIIRSHHEHYDGSGFPDRLKGERIPLPSQIVAVSDTFDLLLNPPEATGRASVSEALKALEKERGRRFDPAVVHVVGEIIEKVQETISSDEVKVSLEELKEGMTLARDLKTAGGILLLPAQSRLQTAHLEKIQNFHRIDPIIGQITIYRNVKDFNSSGR</sequence>
<dbReference type="EMBL" id="VTOW01000005">
    <property type="protein sequence ID" value="NKE73065.1"/>
    <property type="molecule type" value="Genomic_DNA"/>
</dbReference>
<dbReference type="SMART" id="SM00448">
    <property type="entry name" value="REC"/>
    <property type="match status" value="1"/>
</dbReference>
<feature type="domain" description="HD-GYP" evidence="4">
    <location>
        <begin position="197"/>
        <end position="393"/>
    </location>
</feature>
<evidence type="ECO:0000313" key="6">
    <source>
        <dbReference type="Proteomes" id="UP000534783"/>
    </source>
</evidence>
<dbReference type="Gene3D" id="1.10.3210.10">
    <property type="entry name" value="Hypothetical protein af1432"/>
    <property type="match status" value="1"/>
</dbReference>
<keyword evidence="6" id="KW-1185">Reference proteome</keyword>
<dbReference type="InterPro" id="IPR037522">
    <property type="entry name" value="HD_GYP_dom"/>
</dbReference>
<dbReference type="AlphaFoldDB" id="A0A7X6DTK6"/>
<dbReference type="InterPro" id="IPR011006">
    <property type="entry name" value="CheY-like_superfamily"/>
</dbReference>
<evidence type="ECO:0000256" key="2">
    <source>
        <dbReference type="SAM" id="MobiDB-lite"/>
    </source>
</evidence>
<comment type="caution">
    <text evidence="5">The sequence shown here is derived from an EMBL/GenBank/DDBJ whole genome shotgun (WGS) entry which is preliminary data.</text>
</comment>
<evidence type="ECO:0000313" key="5">
    <source>
        <dbReference type="EMBL" id="NKE73065.1"/>
    </source>
</evidence>
<dbReference type="InterPro" id="IPR003607">
    <property type="entry name" value="HD/PDEase_dom"/>
</dbReference>
<proteinExistence type="predicted"/>
<dbReference type="PROSITE" id="PS51832">
    <property type="entry name" value="HD_GYP"/>
    <property type="match status" value="1"/>
</dbReference>
<gene>
    <name evidence="5" type="ORF">MNODULE_20120</name>
</gene>
<dbReference type="PANTHER" id="PTHR45228:SF8">
    <property type="entry name" value="TWO-COMPONENT RESPONSE REGULATOR-RELATED"/>
    <property type="match status" value="1"/>
</dbReference>
<evidence type="ECO:0000259" key="3">
    <source>
        <dbReference type="PROSITE" id="PS50110"/>
    </source>
</evidence>
<dbReference type="PROSITE" id="PS50110">
    <property type="entry name" value="RESPONSE_REGULATORY"/>
    <property type="match status" value="1"/>
</dbReference>
<keyword evidence="1" id="KW-0597">Phosphoprotein</keyword>
<dbReference type="CDD" id="cd17569">
    <property type="entry name" value="REC_HupR-like"/>
    <property type="match status" value="1"/>
</dbReference>
<dbReference type="Pfam" id="PF13487">
    <property type="entry name" value="HD_5"/>
    <property type="match status" value="1"/>
</dbReference>
<dbReference type="InterPro" id="IPR052020">
    <property type="entry name" value="Cyclic_di-GMP/3'3'-cGAMP_PDE"/>
</dbReference>
<dbReference type="Pfam" id="PF00072">
    <property type="entry name" value="Response_reg"/>
    <property type="match status" value="1"/>
</dbReference>
<accession>A0A7X6DTK6</accession>
<dbReference type="PANTHER" id="PTHR45228">
    <property type="entry name" value="CYCLIC DI-GMP PHOSPHODIESTERASE TM_0186-RELATED"/>
    <property type="match status" value="1"/>
</dbReference>
<organism evidence="5 6">
    <name type="scientific">Candidatus Manganitrophus noduliformans</name>
    <dbReference type="NCBI Taxonomy" id="2606439"/>
    <lineage>
        <taxon>Bacteria</taxon>
        <taxon>Pseudomonadati</taxon>
        <taxon>Nitrospirota</taxon>
        <taxon>Nitrospiria</taxon>
        <taxon>Candidatus Troglogloeales</taxon>
        <taxon>Candidatus Manganitrophaceae</taxon>
        <taxon>Candidatus Manganitrophus</taxon>
    </lineage>
</organism>
<dbReference type="GO" id="GO:0000160">
    <property type="term" value="P:phosphorelay signal transduction system"/>
    <property type="evidence" value="ECO:0007669"/>
    <property type="project" value="InterPro"/>
</dbReference>
<protein>
    <submittedName>
        <fullName evidence="5">Response regulator</fullName>
    </submittedName>
</protein>
<feature type="region of interest" description="Disordered" evidence="2">
    <location>
        <begin position="1"/>
        <end position="32"/>
    </location>
</feature>
<dbReference type="Gene3D" id="3.40.50.2300">
    <property type="match status" value="1"/>
</dbReference>
<feature type="modified residue" description="4-aspartylphosphate" evidence="1">
    <location>
        <position position="83"/>
    </location>
</feature>
<dbReference type="SUPFAM" id="SSF109604">
    <property type="entry name" value="HD-domain/PDEase-like"/>
    <property type="match status" value="1"/>
</dbReference>
<dbReference type="SUPFAM" id="SSF52172">
    <property type="entry name" value="CheY-like"/>
    <property type="match status" value="1"/>
</dbReference>
<evidence type="ECO:0000259" key="4">
    <source>
        <dbReference type="PROSITE" id="PS51832"/>
    </source>
</evidence>
<reference evidence="5 6" key="1">
    <citation type="journal article" date="2020" name="Nature">
        <title>Bacterial chemolithoautotrophy via manganese oxidation.</title>
        <authorList>
            <person name="Yu H."/>
            <person name="Leadbetter J.R."/>
        </authorList>
    </citation>
    <scope>NUCLEOTIDE SEQUENCE [LARGE SCALE GENOMIC DNA]</scope>
    <source>
        <strain evidence="5 6">Mn-1</strain>
    </source>
</reference>
<dbReference type="InterPro" id="IPR001789">
    <property type="entry name" value="Sig_transdc_resp-reg_receiver"/>
</dbReference>
<feature type="domain" description="Response regulatory" evidence="3">
    <location>
        <begin position="34"/>
        <end position="149"/>
    </location>
</feature>
<evidence type="ECO:0000256" key="1">
    <source>
        <dbReference type="PROSITE-ProRule" id="PRU00169"/>
    </source>
</evidence>